<accession>A0A1I0DVT3</accession>
<dbReference type="InterPro" id="IPR041657">
    <property type="entry name" value="HTH_17"/>
</dbReference>
<evidence type="ECO:0000313" key="3">
    <source>
        <dbReference type="Proteomes" id="UP000198507"/>
    </source>
</evidence>
<protein>
    <submittedName>
        <fullName evidence="2">Helix-turn-helix domain-containing protein</fullName>
    </submittedName>
</protein>
<proteinExistence type="predicted"/>
<evidence type="ECO:0000313" key="2">
    <source>
        <dbReference type="EMBL" id="SET36748.1"/>
    </source>
</evidence>
<feature type="domain" description="Helix-turn-helix" evidence="1">
    <location>
        <begin position="18"/>
        <end position="68"/>
    </location>
</feature>
<dbReference type="EMBL" id="FOIE01000004">
    <property type="protein sequence ID" value="SET36748.1"/>
    <property type="molecule type" value="Genomic_DNA"/>
</dbReference>
<dbReference type="Proteomes" id="UP000198507">
    <property type="component" value="Unassembled WGS sequence"/>
</dbReference>
<dbReference type="OrthoDB" id="194758at2"/>
<dbReference type="Pfam" id="PF12728">
    <property type="entry name" value="HTH_17"/>
    <property type="match status" value="1"/>
</dbReference>
<organism evidence="2 3">
    <name type="scientific">Geodermatophilus poikilotrophus</name>
    <dbReference type="NCBI Taxonomy" id="1333667"/>
    <lineage>
        <taxon>Bacteria</taxon>
        <taxon>Bacillati</taxon>
        <taxon>Actinomycetota</taxon>
        <taxon>Actinomycetes</taxon>
        <taxon>Geodermatophilales</taxon>
        <taxon>Geodermatophilaceae</taxon>
        <taxon>Geodermatophilus</taxon>
    </lineage>
</organism>
<keyword evidence="3" id="KW-1185">Reference proteome</keyword>
<dbReference type="SUPFAM" id="SSF46955">
    <property type="entry name" value="Putative DNA-binding domain"/>
    <property type="match status" value="1"/>
</dbReference>
<gene>
    <name evidence="2" type="ORF">SAMN04488546_2187</name>
</gene>
<dbReference type="InterPro" id="IPR009061">
    <property type="entry name" value="DNA-bd_dom_put_sf"/>
</dbReference>
<reference evidence="3" key="1">
    <citation type="submission" date="2016-10" db="EMBL/GenBank/DDBJ databases">
        <authorList>
            <person name="Varghese N."/>
            <person name="Submissions S."/>
        </authorList>
    </citation>
    <scope>NUCLEOTIDE SEQUENCE [LARGE SCALE GENOMIC DNA]</scope>
    <source>
        <strain evidence="3">DSM 44209</strain>
    </source>
</reference>
<evidence type="ECO:0000259" key="1">
    <source>
        <dbReference type="Pfam" id="PF12728"/>
    </source>
</evidence>
<dbReference type="RefSeq" id="WP_091443639.1">
    <property type="nucleotide sequence ID" value="NZ_FOIE01000004.1"/>
</dbReference>
<sequence length="77" mass="8627">MTDHTPGPAHTAEPTPQLLTIAEAALRLRTPVATLRYWRHSGTGPHSFRLGRRVVYRRDDLQSWIDACRHHGASTGT</sequence>
<dbReference type="AlphaFoldDB" id="A0A1I0DVT3"/>
<name>A0A1I0DVT3_9ACTN</name>